<evidence type="ECO:0000256" key="12">
    <source>
        <dbReference type="PIRSR" id="PIRSR600760-2"/>
    </source>
</evidence>
<dbReference type="Proteomes" id="UP000284605">
    <property type="component" value="Unassembled WGS sequence"/>
</dbReference>
<evidence type="ECO:0000256" key="11">
    <source>
        <dbReference type="NCBIfam" id="TIGR02067"/>
    </source>
</evidence>
<dbReference type="GO" id="GO:0046872">
    <property type="term" value="F:metal ion binding"/>
    <property type="evidence" value="ECO:0007669"/>
    <property type="project" value="UniProtKB-KW"/>
</dbReference>
<dbReference type="AlphaFoldDB" id="A0A418VU17"/>
<dbReference type="CDD" id="cd01641">
    <property type="entry name" value="Bacterial_IMPase_like_1"/>
    <property type="match status" value="1"/>
</dbReference>
<dbReference type="OrthoDB" id="9785695at2"/>
<dbReference type="UniPathway" id="UPA00031">
    <property type="reaction ID" value="UER00013"/>
</dbReference>
<dbReference type="Gene3D" id="3.30.540.10">
    <property type="entry name" value="Fructose-1,6-Bisphosphatase, subunit A, domain 1"/>
    <property type="match status" value="1"/>
</dbReference>
<comment type="cofactor">
    <cofactor evidence="1 12">
        <name>Mg(2+)</name>
        <dbReference type="ChEBI" id="CHEBI:18420"/>
    </cofactor>
</comment>
<dbReference type="EC" id="3.1.3.15" evidence="4 11"/>
<keyword evidence="9" id="KW-0368">Histidine biosynthesis</keyword>
<dbReference type="NCBIfam" id="TIGR02067">
    <property type="entry name" value="his_9_HisN"/>
    <property type="match status" value="1"/>
</dbReference>
<dbReference type="GO" id="GO:0006020">
    <property type="term" value="P:inositol metabolic process"/>
    <property type="evidence" value="ECO:0007669"/>
    <property type="project" value="TreeGrafter"/>
</dbReference>
<dbReference type="PROSITE" id="PS00629">
    <property type="entry name" value="IMP_1"/>
    <property type="match status" value="1"/>
</dbReference>
<evidence type="ECO:0000256" key="8">
    <source>
        <dbReference type="ARBA" id="ARBA00022842"/>
    </source>
</evidence>
<dbReference type="InterPro" id="IPR011809">
    <property type="entry name" value="His_9_proposed"/>
</dbReference>
<dbReference type="GO" id="GO:0008934">
    <property type="term" value="F:inositol monophosphate 1-phosphatase activity"/>
    <property type="evidence" value="ECO:0007669"/>
    <property type="project" value="TreeGrafter"/>
</dbReference>
<evidence type="ECO:0000256" key="10">
    <source>
        <dbReference type="ARBA" id="ARBA00049158"/>
    </source>
</evidence>
<evidence type="ECO:0000256" key="6">
    <source>
        <dbReference type="ARBA" id="ARBA00022723"/>
    </source>
</evidence>
<keyword evidence="14" id="KW-1185">Reference proteome</keyword>
<dbReference type="PRINTS" id="PR00377">
    <property type="entry name" value="IMPHPHTASES"/>
</dbReference>
<dbReference type="Gene3D" id="3.40.190.80">
    <property type="match status" value="1"/>
</dbReference>
<keyword evidence="6 12" id="KW-0479">Metal-binding</keyword>
<evidence type="ECO:0000256" key="7">
    <source>
        <dbReference type="ARBA" id="ARBA00022801"/>
    </source>
</evidence>
<sequence length="266" mass="27840">MPLSPDEIDTLTAFAGTLADAARAAILPYFRTAMAVDDKGEQWGGAKGYDPVTEGDRAGEAAIRALIEAHYPDHGILGEEFGPKKGASPFTWVLDPIDGTRAFITGLPLWGTLIGLNDGTRPVLGVMDQGFTGERFTGSAAGSFLNGKPIRTRACPSLGAARLMATGPYLFRTAQTKAAFERVAARAQLLRFGGDCYAYCMVAAGHVDAVVESSLETYDIQALIPIIEGAGGVVTAWDGGDPQAGGNVVAAGDRRVHAEILALINS</sequence>
<reference evidence="13 14" key="1">
    <citation type="submission" date="2018-09" db="EMBL/GenBank/DDBJ databases">
        <authorList>
            <person name="Zhu H."/>
        </authorList>
    </citation>
    <scope>NUCLEOTIDE SEQUENCE [LARGE SCALE GENOMIC DNA]</scope>
    <source>
        <strain evidence="13 14">K1W22B-8</strain>
    </source>
</reference>
<dbReference type="RefSeq" id="WP_119782680.1">
    <property type="nucleotide sequence ID" value="NZ_QYUK01000016.1"/>
</dbReference>
<dbReference type="SUPFAM" id="SSF56655">
    <property type="entry name" value="Carbohydrate phosphatase"/>
    <property type="match status" value="1"/>
</dbReference>
<proteinExistence type="inferred from homology"/>
<organism evidence="13 14">
    <name type="scientific">Oleomonas cavernae</name>
    <dbReference type="NCBI Taxonomy" id="2320859"/>
    <lineage>
        <taxon>Bacteria</taxon>
        <taxon>Pseudomonadati</taxon>
        <taxon>Pseudomonadota</taxon>
        <taxon>Alphaproteobacteria</taxon>
        <taxon>Acetobacterales</taxon>
        <taxon>Acetobacteraceae</taxon>
        <taxon>Oleomonas</taxon>
    </lineage>
</organism>
<dbReference type="InterPro" id="IPR000760">
    <property type="entry name" value="Inositol_monophosphatase-like"/>
</dbReference>
<gene>
    <name evidence="13" type="primary">hisN</name>
    <name evidence="13" type="ORF">D3874_26335</name>
</gene>
<evidence type="ECO:0000256" key="5">
    <source>
        <dbReference type="ARBA" id="ARBA00022605"/>
    </source>
</evidence>
<comment type="similarity">
    <text evidence="3">Belongs to the inositol monophosphatase superfamily.</text>
</comment>
<feature type="binding site" evidence="12">
    <location>
        <position position="98"/>
    </location>
    <ligand>
        <name>Mg(2+)</name>
        <dbReference type="ChEBI" id="CHEBI:18420"/>
        <label>1</label>
        <note>catalytic</note>
    </ligand>
</feature>
<dbReference type="EMBL" id="QYUK01000016">
    <property type="protein sequence ID" value="RJF80629.1"/>
    <property type="molecule type" value="Genomic_DNA"/>
</dbReference>
<keyword evidence="7 13" id="KW-0378">Hydrolase</keyword>
<evidence type="ECO:0000256" key="3">
    <source>
        <dbReference type="ARBA" id="ARBA00009759"/>
    </source>
</evidence>
<evidence type="ECO:0000256" key="9">
    <source>
        <dbReference type="ARBA" id="ARBA00023102"/>
    </source>
</evidence>
<dbReference type="InterPro" id="IPR020583">
    <property type="entry name" value="Inositol_monoP_metal-BS"/>
</dbReference>
<dbReference type="Pfam" id="PF00459">
    <property type="entry name" value="Inositol_P"/>
    <property type="match status" value="1"/>
</dbReference>
<evidence type="ECO:0000256" key="4">
    <source>
        <dbReference type="ARBA" id="ARBA00013085"/>
    </source>
</evidence>
<evidence type="ECO:0000313" key="13">
    <source>
        <dbReference type="EMBL" id="RJF80629.1"/>
    </source>
</evidence>
<evidence type="ECO:0000256" key="1">
    <source>
        <dbReference type="ARBA" id="ARBA00001946"/>
    </source>
</evidence>
<dbReference type="PANTHER" id="PTHR20854:SF4">
    <property type="entry name" value="INOSITOL-1-MONOPHOSPHATASE-RELATED"/>
    <property type="match status" value="1"/>
</dbReference>
<protein>
    <recommendedName>
        <fullName evidence="4 11">Histidinol-phosphatase</fullName>
        <ecNumber evidence="4 11">3.1.3.15</ecNumber>
    </recommendedName>
</protein>
<name>A0A418VU17_9PROT</name>
<comment type="catalytic activity">
    <reaction evidence="10">
        <text>L-histidinol phosphate + H2O = L-histidinol + phosphate</text>
        <dbReference type="Rhea" id="RHEA:14465"/>
        <dbReference type="ChEBI" id="CHEBI:15377"/>
        <dbReference type="ChEBI" id="CHEBI:43474"/>
        <dbReference type="ChEBI" id="CHEBI:57699"/>
        <dbReference type="ChEBI" id="CHEBI:57980"/>
        <dbReference type="EC" id="3.1.3.15"/>
    </reaction>
</comment>
<comment type="pathway">
    <text evidence="2">Amino-acid biosynthesis; L-histidine biosynthesis; L-histidine from 5-phospho-alpha-D-ribose 1-diphosphate: step 8/9.</text>
</comment>
<dbReference type="GO" id="GO:0007165">
    <property type="term" value="P:signal transduction"/>
    <property type="evidence" value="ECO:0007669"/>
    <property type="project" value="TreeGrafter"/>
</dbReference>
<feature type="binding site" evidence="12">
    <location>
        <position position="219"/>
    </location>
    <ligand>
        <name>Mg(2+)</name>
        <dbReference type="ChEBI" id="CHEBI:18420"/>
        <label>1</label>
        <note>catalytic</note>
    </ligand>
</feature>
<accession>A0A418VU17</accession>
<dbReference type="GO" id="GO:0000105">
    <property type="term" value="P:L-histidine biosynthetic process"/>
    <property type="evidence" value="ECO:0007669"/>
    <property type="project" value="UniProtKB-UniRule"/>
</dbReference>
<comment type="caution">
    <text evidence="13">The sequence shown here is derived from an EMBL/GenBank/DDBJ whole genome shotgun (WGS) entry which is preliminary data.</text>
</comment>
<dbReference type="FunFam" id="3.30.540.10:FF:000030">
    <property type="entry name" value="Inositol monophosphatase"/>
    <property type="match status" value="1"/>
</dbReference>
<evidence type="ECO:0000256" key="2">
    <source>
        <dbReference type="ARBA" id="ARBA00004970"/>
    </source>
</evidence>
<dbReference type="GO" id="GO:0004401">
    <property type="term" value="F:histidinol-phosphatase activity"/>
    <property type="evidence" value="ECO:0007669"/>
    <property type="project" value="UniProtKB-UniRule"/>
</dbReference>
<evidence type="ECO:0000313" key="14">
    <source>
        <dbReference type="Proteomes" id="UP000284605"/>
    </source>
</evidence>
<feature type="binding site" evidence="12">
    <location>
        <position position="79"/>
    </location>
    <ligand>
        <name>Mg(2+)</name>
        <dbReference type="ChEBI" id="CHEBI:18420"/>
        <label>1</label>
        <note>catalytic</note>
    </ligand>
</feature>
<keyword evidence="5" id="KW-0028">Amino-acid biosynthesis</keyword>
<dbReference type="PANTHER" id="PTHR20854">
    <property type="entry name" value="INOSITOL MONOPHOSPHATASE"/>
    <property type="match status" value="1"/>
</dbReference>
<feature type="binding site" evidence="12">
    <location>
        <position position="97"/>
    </location>
    <ligand>
        <name>Mg(2+)</name>
        <dbReference type="ChEBI" id="CHEBI:18420"/>
        <label>1</label>
        <note>catalytic</note>
    </ligand>
</feature>
<keyword evidence="8 12" id="KW-0460">Magnesium</keyword>
<feature type="binding site" evidence="12">
    <location>
        <position position="95"/>
    </location>
    <ligand>
        <name>Mg(2+)</name>
        <dbReference type="ChEBI" id="CHEBI:18420"/>
        <label>1</label>
        <note>catalytic</note>
    </ligand>
</feature>